<dbReference type="AlphaFoldDB" id="A0A8S0RVF2"/>
<evidence type="ECO:0000313" key="2">
    <source>
        <dbReference type="Proteomes" id="UP000594638"/>
    </source>
</evidence>
<evidence type="ECO:0000313" key="1">
    <source>
        <dbReference type="EMBL" id="CAA2983006.1"/>
    </source>
</evidence>
<keyword evidence="2" id="KW-1185">Reference proteome</keyword>
<organism evidence="1 2">
    <name type="scientific">Olea europaea subsp. europaea</name>
    <dbReference type="NCBI Taxonomy" id="158383"/>
    <lineage>
        <taxon>Eukaryota</taxon>
        <taxon>Viridiplantae</taxon>
        <taxon>Streptophyta</taxon>
        <taxon>Embryophyta</taxon>
        <taxon>Tracheophyta</taxon>
        <taxon>Spermatophyta</taxon>
        <taxon>Magnoliopsida</taxon>
        <taxon>eudicotyledons</taxon>
        <taxon>Gunneridae</taxon>
        <taxon>Pentapetalae</taxon>
        <taxon>asterids</taxon>
        <taxon>lamiids</taxon>
        <taxon>Lamiales</taxon>
        <taxon>Oleaceae</taxon>
        <taxon>Oleeae</taxon>
        <taxon>Olea</taxon>
    </lineage>
</organism>
<dbReference type="Proteomes" id="UP000594638">
    <property type="component" value="Unassembled WGS sequence"/>
</dbReference>
<name>A0A8S0RVF2_OLEEU</name>
<dbReference type="OrthoDB" id="10430043at2759"/>
<dbReference type="EMBL" id="CACTIH010003716">
    <property type="protein sequence ID" value="CAA2983006.1"/>
    <property type="molecule type" value="Genomic_DNA"/>
</dbReference>
<reference evidence="1 2" key="1">
    <citation type="submission" date="2019-12" db="EMBL/GenBank/DDBJ databases">
        <authorList>
            <person name="Alioto T."/>
            <person name="Alioto T."/>
            <person name="Gomez Garrido J."/>
        </authorList>
    </citation>
    <scope>NUCLEOTIDE SEQUENCE [LARGE SCALE GENOMIC DNA]</scope>
</reference>
<sequence length="137" mass="15705">MEQQPYEPSQLLELIHEEQPYPIGPRLTTVMQLDQNDVVEAESSCLQELENSVHSLNKPDTTSWDLVVGNFWTEPFLADTSLSELYQAHVLIFRVLSTGLLKIVFLHQMQLENPKKIYGPKGEGFSRHTFGTNFMII</sequence>
<protein>
    <submittedName>
        <fullName evidence="1">Uncharacterized protein</fullName>
    </submittedName>
</protein>
<comment type="caution">
    <text evidence="1">The sequence shown here is derived from an EMBL/GenBank/DDBJ whole genome shotgun (WGS) entry which is preliminary data.</text>
</comment>
<proteinExistence type="predicted"/>
<accession>A0A8S0RVF2</accession>
<dbReference type="Gramene" id="OE9A062344T1">
    <property type="protein sequence ID" value="OE9A062344C1"/>
    <property type="gene ID" value="OE9A062344"/>
</dbReference>
<gene>
    <name evidence="1" type="ORF">OLEA9_A062344</name>
</gene>